<protein>
    <submittedName>
        <fullName evidence="1">Uncharacterized protein 180</fullName>
    </submittedName>
</protein>
<dbReference type="RefSeq" id="YP_004893987.1">
    <property type="nucleotide sequence ID" value="NC_016071.1"/>
</dbReference>
<proteinExistence type="predicted"/>
<keyword evidence="2" id="KW-1185">Reference proteome</keyword>
<dbReference type="KEGG" id="vg:11258161"/>
<dbReference type="OrthoDB" id="40013at10239"/>
<dbReference type="EMBL" id="GU070616">
    <property type="protein sequence ID" value="ADP02576.1"/>
    <property type="molecule type" value="Genomic_DNA"/>
</dbReference>
<reference evidence="1 2" key="1">
    <citation type="journal article" date="2011" name="J. Virol.">
        <title>Genomic and proteomic characterization of the broad host range Salmonella phage PVP-SE1 - The creation of a new phage genus.</title>
        <authorList>
            <person name="Santos S.B."/>
            <person name="Kropinski A.M."/>
            <person name="Ceyssens P.J."/>
            <person name="Ackermann H.W."/>
            <person name="Villegas A."/>
            <person name="Lavigne R."/>
            <person name="Krylov V.N."/>
            <person name="Carvalho C.M."/>
            <person name="Ferreira E.C."/>
            <person name="Azeredo J."/>
        </authorList>
    </citation>
    <scope>NUCLEOTIDE SEQUENCE [LARGE SCALE GENOMIC DNA]</scope>
    <source>
        <strain evidence="1">PVP-SE1</strain>
    </source>
</reference>
<evidence type="ECO:0000313" key="1">
    <source>
        <dbReference type="EMBL" id="ADP02576.1"/>
    </source>
</evidence>
<sequence length="65" mass="7369">MAVLSSVFYGWIACLVLSDATAQTVNTMIDGLQLAFYCVVKYHRFKRFDRYDLPFIIAGSLAIML</sequence>
<name>G3BM46_9CAUD</name>
<gene>
    <name evidence="1" type="primary">180</name>
</gene>
<evidence type="ECO:0000313" key="2">
    <source>
        <dbReference type="Proteomes" id="UP000008530"/>
    </source>
</evidence>
<dbReference type="GeneID" id="11258161"/>
<organism evidence="1 2">
    <name type="scientific">Salmonella phage PVPSE1</name>
    <dbReference type="NCBI Taxonomy" id="889338"/>
    <lineage>
        <taxon>Viruses</taxon>
        <taxon>Duplodnaviria</taxon>
        <taxon>Heunggongvirae</taxon>
        <taxon>Uroviricota</taxon>
        <taxon>Caudoviricetes</taxon>
        <taxon>Vequintavirinae</taxon>
        <taxon>Seunavirus</taxon>
        <taxon>Seunavirus PVPSE1</taxon>
    </lineage>
</organism>
<accession>G3BM46</accession>
<dbReference type="Proteomes" id="UP000008530">
    <property type="component" value="Segment"/>
</dbReference>